<accession>A0AAD4DLU0</accession>
<evidence type="ECO:0000256" key="1">
    <source>
        <dbReference type="SAM" id="MobiDB-lite"/>
    </source>
</evidence>
<feature type="compositionally biased region" description="Basic and acidic residues" evidence="1">
    <location>
        <begin position="315"/>
        <end position="363"/>
    </location>
</feature>
<sequence>MSNSRTSNITPAFLQPNTVRSSRAAIFDDDFTQNQHSCRQSNPKQSNRPGFSRRNQDQDFEEEESDDEDDQQSKSILERLYGQLRGAIEIEDTKMTTPTPGAGSKQKMDEESDTSEIGDEEQNQQDHDEDEGMEFRLFASDDTPTAIVLNAKEPEIVYVHRERPPLDESPGSERMRQIAEAAIDVKTILAQSRIPWARSFFEHKIIHVPFQQETGTQKVRKSKQKREWEKKVKAGLIDQATIDATARNNKVSESWGLPYTMRHGLDRNTIVVPEKHSSKEEYSSRGGRGGRGGARGGSGRGRGRGRGGGSTGAAREGHAEKSNRQAGDSDNKKKEVSTDRPEKESPTDPTVKKLGGDKVKAKSDLTAPTVTTDAIKKISSISPKKRTADAESSTRTEGKTNSNSTLPRPPKKPKANKPMSKLDNIMAMLTGK</sequence>
<feature type="compositionally biased region" description="Gly residues" evidence="1">
    <location>
        <begin position="286"/>
        <end position="311"/>
    </location>
</feature>
<dbReference type="Pfam" id="PF09428">
    <property type="entry name" value="DUF2011"/>
    <property type="match status" value="1"/>
</dbReference>
<name>A0AAD4DLU0_9FUNG</name>
<comment type="caution">
    <text evidence="2">The sequence shown here is derived from an EMBL/GenBank/DDBJ whole genome shotgun (WGS) entry which is preliminary data.</text>
</comment>
<keyword evidence="3" id="KW-1185">Reference proteome</keyword>
<organism evidence="2 3">
    <name type="scientific">Linnemannia exigua</name>
    <dbReference type="NCBI Taxonomy" id="604196"/>
    <lineage>
        <taxon>Eukaryota</taxon>
        <taxon>Fungi</taxon>
        <taxon>Fungi incertae sedis</taxon>
        <taxon>Mucoromycota</taxon>
        <taxon>Mortierellomycotina</taxon>
        <taxon>Mortierellomycetes</taxon>
        <taxon>Mortierellales</taxon>
        <taxon>Mortierellaceae</taxon>
        <taxon>Linnemannia</taxon>
    </lineage>
</organism>
<reference evidence="2" key="1">
    <citation type="journal article" date="2020" name="Fungal Divers.">
        <title>Resolving the Mortierellaceae phylogeny through synthesis of multi-gene phylogenetics and phylogenomics.</title>
        <authorList>
            <person name="Vandepol N."/>
            <person name="Liber J."/>
            <person name="Desiro A."/>
            <person name="Na H."/>
            <person name="Kennedy M."/>
            <person name="Barry K."/>
            <person name="Grigoriev I.V."/>
            <person name="Miller A.N."/>
            <person name="O'Donnell K."/>
            <person name="Stajich J.E."/>
            <person name="Bonito G."/>
        </authorList>
    </citation>
    <scope>NUCLEOTIDE SEQUENCE</scope>
    <source>
        <strain evidence="2">NRRL 28262</strain>
    </source>
</reference>
<proteinExistence type="predicted"/>
<feature type="compositionally biased region" description="Basic and acidic residues" evidence="1">
    <location>
        <begin position="386"/>
        <end position="398"/>
    </location>
</feature>
<gene>
    <name evidence="2" type="ORF">BGZ95_002362</name>
</gene>
<feature type="compositionally biased region" description="Acidic residues" evidence="1">
    <location>
        <begin position="110"/>
        <end position="129"/>
    </location>
</feature>
<protein>
    <submittedName>
        <fullName evidence="2">Uncharacterized protein</fullName>
    </submittedName>
</protein>
<evidence type="ECO:0000313" key="3">
    <source>
        <dbReference type="Proteomes" id="UP001194580"/>
    </source>
</evidence>
<feature type="compositionally biased region" description="Polar residues" evidence="1">
    <location>
        <begin position="32"/>
        <end position="49"/>
    </location>
</feature>
<dbReference type="Proteomes" id="UP001194580">
    <property type="component" value="Unassembled WGS sequence"/>
</dbReference>
<feature type="compositionally biased region" description="Basic and acidic residues" evidence="1">
    <location>
        <begin position="273"/>
        <end position="283"/>
    </location>
</feature>
<feature type="compositionally biased region" description="Acidic residues" evidence="1">
    <location>
        <begin position="58"/>
        <end position="70"/>
    </location>
</feature>
<evidence type="ECO:0000313" key="2">
    <source>
        <dbReference type="EMBL" id="KAG0281554.1"/>
    </source>
</evidence>
<feature type="region of interest" description="Disordered" evidence="1">
    <location>
        <begin position="28"/>
        <end position="129"/>
    </location>
</feature>
<dbReference type="AlphaFoldDB" id="A0AAD4DLU0"/>
<dbReference type="EMBL" id="JAAAIL010000015">
    <property type="protein sequence ID" value="KAG0281554.1"/>
    <property type="molecule type" value="Genomic_DNA"/>
</dbReference>
<dbReference type="InterPro" id="IPR018555">
    <property type="entry name" value="C630.06c-like"/>
</dbReference>
<feature type="region of interest" description="Disordered" evidence="1">
    <location>
        <begin position="268"/>
        <end position="432"/>
    </location>
</feature>